<evidence type="ECO:0000313" key="2">
    <source>
        <dbReference type="Proteomes" id="UP001500064"/>
    </source>
</evidence>
<accession>A0ABN2G7U4</accession>
<gene>
    <name evidence="1" type="ORF">GCM10009733_075420</name>
</gene>
<protein>
    <submittedName>
        <fullName evidence="1">Uncharacterized protein</fullName>
    </submittedName>
</protein>
<evidence type="ECO:0000313" key="1">
    <source>
        <dbReference type="EMBL" id="GAA1666803.1"/>
    </source>
</evidence>
<reference evidence="1 2" key="1">
    <citation type="journal article" date="2019" name="Int. J. Syst. Evol. Microbiol.">
        <title>The Global Catalogue of Microorganisms (GCM) 10K type strain sequencing project: providing services to taxonomists for standard genome sequencing and annotation.</title>
        <authorList>
            <consortium name="The Broad Institute Genomics Platform"/>
            <consortium name="The Broad Institute Genome Sequencing Center for Infectious Disease"/>
            <person name="Wu L."/>
            <person name="Ma J."/>
        </authorList>
    </citation>
    <scope>NUCLEOTIDE SEQUENCE [LARGE SCALE GENOMIC DNA]</scope>
    <source>
        <strain evidence="1 2">JCM 13929</strain>
    </source>
</reference>
<comment type="caution">
    <text evidence="1">The sequence shown here is derived from an EMBL/GenBank/DDBJ whole genome shotgun (WGS) entry which is preliminary data.</text>
</comment>
<sequence>MTHEARSPLCHEAQWPLLAARGLGDLFAGIWIEGDPADVARLLGADPAAGVACGLGSAMRSYEPYAFKELLWIGEHSPGWTHAITIAGPPPRTDLPAADGRRFVRVVWDRHGIGVHDLSYSDGTTSGELSPRDIATPWAFREHADGLAPSRPGLIDFHTTGPAKPVGSLGLWLENWLVVAGRLSGRFIDAQCLDATRLLCRVPL</sequence>
<dbReference type="RefSeq" id="WP_346111483.1">
    <property type="nucleotide sequence ID" value="NZ_BAAAMU010000077.1"/>
</dbReference>
<proteinExistence type="predicted"/>
<keyword evidence="2" id="KW-1185">Reference proteome</keyword>
<organism evidence="1 2">
    <name type="scientific">Nonomuraea maheshkhaliensis</name>
    <dbReference type="NCBI Taxonomy" id="419590"/>
    <lineage>
        <taxon>Bacteria</taxon>
        <taxon>Bacillati</taxon>
        <taxon>Actinomycetota</taxon>
        <taxon>Actinomycetes</taxon>
        <taxon>Streptosporangiales</taxon>
        <taxon>Streptosporangiaceae</taxon>
        <taxon>Nonomuraea</taxon>
    </lineage>
</organism>
<name>A0ABN2G7U4_9ACTN</name>
<dbReference type="EMBL" id="BAAAMU010000077">
    <property type="protein sequence ID" value="GAA1666803.1"/>
    <property type="molecule type" value="Genomic_DNA"/>
</dbReference>
<dbReference type="Proteomes" id="UP001500064">
    <property type="component" value="Unassembled WGS sequence"/>
</dbReference>